<dbReference type="GO" id="GO:0003677">
    <property type="term" value="F:DNA binding"/>
    <property type="evidence" value="ECO:0007669"/>
    <property type="project" value="UniProtKB-KW"/>
</dbReference>
<dbReference type="Pfam" id="PF04397">
    <property type="entry name" value="LytTR"/>
    <property type="match status" value="1"/>
</dbReference>
<dbReference type="PROSITE" id="PS50110">
    <property type="entry name" value="RESPONSE_REGULATORY"/>
    <property type="match status" value="1"/>
</dbReference>
<dbReference type="Proteomes" id="UP000247903">
    <property type="component" value="Unassembled WGS sequence"/>
</dbReference>
<feature type="domain" description="HTH LytTR-type" evidence="3">
    <location>
        <begin position="146"/>
        <end position="243"/>
    </location>
</feature>
<dbReference type="InterPro" id="IPR001789">
    <property type="entry name" value="Sig_transdc_resp-reg_receiver"/>
</dbReference>
<feature type="modified residue" description="4-aspartylphosphate" evidence="1">
    <location>
        <position position="55"/>
    </location>
</feature>
<dbReference type="InterPro" id="IPR011006">
    <property type="entry name" value="CheY-like_superfamily"/>
</dbReference>
<proteinExistence type="predicted"/>
<evidence type="ECO:0000256" key="1">
    <source>
        <dbReference type="PROSITE-ProRule" id="PRU00169"/>
    </source>
</evidence>
<name>A0A2V4BQL2_9FLAO</name>
<organism evidence="4 5">
    <name type="scientific">Flavobacterium cheongpyeongense</name>
    <dbReference type="NCBI Taxonomy" id="2212651"/>
    <lineage>
        <taxon>Bacteria</taxon>
        <taxon>Pseudomonadati</taxon>
        <taxon>Bacteroidota</taxon>
        <taxon>Flavobacteriia</taxon>
        <taxon>Flavobacteriales</taxon>
        <taxon>Flavobacteriaceae</taxon>
        <taxon>Flavobacterium</taxon>
    </lineage>
</organism>
<dbReference type="PANTHER" id="PTHR37299:SF1">
    <property type="entry name" value="STAGE 0 SPORULATION PROTEIN A HOMOLOG"/>
    <property type="match status" value="1"/>
</dbReference>
<dbReference type="GO" id="GO:0000156">
    <property type="term" value="F:phosphorelay response regulator activity"/>
    <property type="evidence" value="ECO:0007669"/>
    <property type="project" value="InterPro"/>
</dbReference>
<evidence type="ECO:0000259" key="2">
    <source>
        <dbReference type="PROSITE" id="PS50110"/>
    </source>
</evidence>
<evidence type="ECO:0000259" key="3">
    <source>
        <dbReference type="PROSITE" id="PS50930"/>
    </source>
</evidence>
<dbReference type="Gene3D" id="2.40.50.1020">
    <property type="entry name" value="LytTr DNA-binding domain"/>
    <property type="match status" value="1"/>
</dbReference>
<dbReference type="AlphaFoldDB" id="A0A2V4BQL2"/>
<dbReference type="InterPro" id="IPR046947">
    <property type="entry name" value="LytR-like"/>
</dbReference>
<dbReference type="OrthoDB" id="2962330at2"/>
<reference evidence="4 5" key="1">
    <citation type="submission" date="2018-05" db="EMBL/GenBank/DDBJ databases">
        <title>Flavobacterium sp. strain IMCC34759, incomplete genome.</title>
        <authorList>
            <person name="Joung Y."/>
            <person name="Cho J."/>
        </authorList>
    </citation>
    <scope>NUCLEOTIDE SEQUENCE [LARGE SCALE GENOMIC DNA]</scope>
    <source>
        <strain evidence="4 5">IMCC34759</strain>
    </source>
</reference>
<accession>A0A2V4BQL2</accession>
<dbReference type="InterPro" id="IPR007492">
    <property type="entry name" value="LytTR_DNA-bd_dom"/>
</dbReference>
<dbReference type="EMBL" id="QJHK01000006">
    <property type="protein sequence ID" value="PXY41191.1"/>
    <property type="molecule type" value="Genomic_DNA"/>
</dbReference>
<evidence type="ECO:0000313" key="4">
    <source>
        <dbReference type="EMBL" id="PXY41191.1"/>
    </source>
</evidence>
<comment type="caution">
    <text evidence="4">The sequence shown here is derived from an EMBL/GenBank/DDBJ whole genome shotgun (WGS) entry which is preliminary data.</text>
</comment>
<evidence type="ECO:0000313" key="5">
    <source>
        <dbReference type="Proteomes" id="UP000247903"/>
    </source>
</evidence>
<dbReference type="SMART" id="SM00850">
    <property type="entry name" value="LytTR"/>
    <property type="match status" value="1"/>
</dbReference>
<dbReference type="Pfam" id="PF00072">
    <property type="entry name" value="Response_reg"/>
    <property type="match status" value="1"/>
</dbReference>
<dbReference type="PANTHER" id="PTHR37299">
    <property type="entry name" value="TRANSCRIPTIONAL REGULATOR-RELATED"/>
    <property type="match status" value="1"/>
</dbReference>
<keyword evidence="4" id="KW-0238">DNA-binding</keyword>
<keyword evidence="5" id="KW-1185">Reference proteome</keyword>
<dbReference type="SMART" id="SM00448">
    <property type="entry name" value="REC"/>
    <property type="match status" value="1"/>
</dbReference>
<feature type="domain" description="Response regulatory" evidence="2">
    <location>
        <begin position="5"/>
        <end position="122"/>
    </location>
</feature>
<sequence>MDKINILIIEDTPEEATALQEVLEENNYNVVGIANTYQEALSLFYKLPIDIVIIDVFLDGNPDGITFAETISTIPDTLKPFVFLTSSIDRQIFERAKLTKPYSFLLKPFNGLETLYAIEMALEKFYDQSNVFINDHQDTIISECYLFIKKKNALNKVKISDIIYIDVEDRYCNIITKQEKFVIQISLGKIKELLCSKTFVQTHRKYIVNTNTIEKIILEDNLLILEGNHQVTFSGKYKETIKSFTILK</sequence>
<dbReference type="RefSeq" id="WP_110306426.1">
    <property type="nucleotide sequence ID" value="NZ_QJHK01000006.1"/>
</dbReference>
<dbReference type="PROSITE" id="PS50930">
    <property type="entry name" value="HTH_LYTTR"/>
    <property type="match status" value="1"/>
</dbReference>
<dbReference type="Gene3D" id="3.40.50.2300">
    <property type="match status" value="1"/>
</dbReference>
<gene>
    <name evidence="4" type="ORF">DMB65_09560</name>
</gene>
<dbReference type="SUPFAM" id="SSF52172">
    <property type="entry name" value="CheY-like"/>
    <property type="match status" value="1"/>
</dbReference>
<protein>
    <submittedName>
        <fullName evidence="4">DNA-binding response regulator</fullName>
    </submittedName>
</protein>
<keyword evidence="1" id="KW-0597">Phosphoprotein</keyword>